<evidence type="ECO:0000313" key="2">
    <source>
        <dbReference type="EMBL" id="MCW6534811.1"/>
    </source>
</evidence>
<organism evidence="2 3">
    <name type="scientific">Sphingomonas lycopersici</name>
    <dbReference type="NCBI Taxonomy" id="2951807"/>
    <lineage>
        <taxon>Bacteria</taxon>
        <taxon>Pseudomonadati</taxon>
        <taxon>Pseudomonadota</taxon>
        <taxon>Alphaproteobacteria</taxon>
        <taxon>Sphingomonadales</taxon>
        <taxon>Sphingomonadaceae</taxon>
        <taxon>Sphingomonas</taxon>
    </lineage>
</organism>
<reference evidence="2" key="1">
    <citation type="submission" date="2022-06" db="EMBL/GenBank/DDBJ databases">
        <title>Sphingomonas sp. nov. isolated from rhizosphere soil of tomato.</title>
        <authorList>
            <person name="Dong H."/>
            <person name="Gao R."/>
        </authorList>
    </citation>
    <scope>NUCLEOTIDE SEQUENCE</scope>
    <source>
        <strain evidence="2">MMSM24</strain>
    </source>
</reference>
<dbReference type="EMBL" id="JANFAV010000004">
    <property type="protein sequence ID" value="MCW6534811.1"/>
    <property type="molecule type" value="Genomic_DNA"/>
</dbReference>
<dbReference type="RefSeq" id="WP_265268626.1">
    <property type="nucleotide sequence ID" value="NZ_JANFAU010000005.1"/>
</dbReference>
<dbReference type="InterPro" id="IPR037401">
    <property type="entry name" value="SnoaL-like"/>
</dbReference>
<dbReference type="AlphaFoldDB" id="A0AA41Z910"/>
<dbReference type="Proteomes" id="UP001165565">
    <property type="component" value="Unassembled WGS sequence"/>
</dbReference>
<keyword evidence="3" id="KW-1185">Reference proteome</keyword>
<evidence type="ECO:0000259" key="1">
    <source>
        <dbReference type="Pfam" id="PF13577"/>
    </source>
</evidence>
<dbReference type="SUPFAM" id="SSF54427">
    <property type="entry name" value="NTF2-like"/>
    <property type="match status" value="1"/>
</dbReference>
<evidence type="ECO:0000313" key="3">
    <source>
        <dbReference type="Proteomes" id="UP001165565"/>
    </source>
</evidence>
<name>A0AA41Z910_9SPHN</name>
<accession>A0AA41Z910</accession>
<proteinExistence type="predicted"/>
<gene>
    <name evidence="2" type="ORF">NEE01_08440</name>
</gene>
<feature type="domain" description="SnoaL-like" evidence="1">
    <location>
        <begin position="10"/>
        <end position="130"/>
    </location>
</feature>
<dbReference type="Pfam" id="PF13577">
    <property type="entry name" value="SnoaL_4"/>
    <property type="match status" value="1"/>
</dbReference>
<dbReference type="InterPro" id="IPR032710">
    <property type="entry name" value="NTF2-like_dom_sf"/>
</dbReference>
<protein>
    <submittedName>
        <fullName evidence="2">Nuclear transport factor 2 family protein</fullName>
    </submittedName>
</protein>
<dbReference type="Gene3D" id="3.10.450.50">
    <property type="match status" value="1"/>
</dbReference>
<comment type="caution">
    <text evidence="2">The sequence shown here is derived from an EMBL/GenBank/DDBJ whole genome shotgun (WGS) entry which is preliminary data.</text>
</comment>
<sequence>MSDLETRIARLEAESDIRRLKARYLNACDAKDVDAIRACFTPDAEIDFPPIGTFGVDGLIDVFTQMAATTPIVDVHQGHNGEIEVDGDEAKARWNLGYATYDPRSGTFRLLANFYQDRYRKTPEGWRICYSRSEPRAIVDGAIGPEGVKAGWVAAG</sequence>